<proteinExistence type="predicted"/>
<name>A0A834U1Q1_9FABA</name>
<dbReference type="GO" id="GO:0031146">
    <property type="term" value="P:SCF-dependent proteasomal ubiquitin-dependent protein catabolic process"/>
    <property type="evidence" value="ECO:0007669"/>
    <property type="project" value="TreeGrafter"/>
</dbReference>
<organism evidence="3 4">
    <name type="scientific">Senna tora</name>
    <dbReference type="NCBI Taxonomy" id="362788"/>
    <lineage>
        <taxon>Eukaryota</taxon>
        <taxon>Viridiplantae</taxon>
        <taxon>Streptophyta</taxon>
        <taxon>Embryophyta</taxon>
        <taxon>Tracheophyta</taxon>
        <taxon>Spermatophyta</taxon>
        <taxon>Magnoliopsida</taxon>
        <taxon>eudicotyledons</taxon>
        <taxon>Gunneridae</taxon>
        <taxon>Pentapetalae</taxon>
        <taxon>rosids</taxon>
        <taxon>fabids</taxon>
        <taxon>Fabales</taxon>
        <taxon>Fabaceae</taxon>
        <taxon>Caesalpinioideae</taxon>
        <taxon>Cassia clade</taxon>
        <taxon>Senna</taxon>
    </lineage>
</organism>
<feature type="domain" description="COI1 F-box" evidence="1">
    <location>
        <begin position="89"/>
        <end position="129"/>
    </location>
</feature>
<dbReference type="InterPro" id="IPR006553">
    <property type="entry name" value="Leu-rich_rpt_Cys-con_subtyp"/>
</dbReference>
<dbReference type="InterPro" id="IPR041567">
    <property type="entry name" value="COI1_F-box"/>
</dbReference>
<gene>
    <name evidence="3" type="ORF">G2W53_013319</name>
</gene>
<dbReference type="CDD" id="cd22159">
    <property type="entry name" value="F-box_AtTIR1-like"/>
    <property type="match status" value="1"/>
</dbReference>
<dbReference type="Gene3D" id="1.20.1280.50">
    <property type="match status" value="1"/>
</dbReference>
<dbReference type="EMBL" id="JAAIUW010000005">
    <property type="protein sequence ID" value="KAF7830986.1"/>
    <property type="molecule type" value="Genomic_DNA"/>
</dbReference>
<dbReference type="GO" id="GO:0019005">
    <property type="term" value="C:SCF ubiquitin ligase complex"/>
    <property type="evidence" value="ECO:0007669"/>
    <property type="project" value="TreeGrafter"/>
</dbReference>
<dbReference type="FunFam" id="3.80.10.10:FF:000124">
    <property type="entry name" value="Coronatine-insensitive protein 1"/>
    <property type="match status" value="1"/>
</dbReference>
<dbReference type="Pfam" id="PF18791">
    <property type="entry name" value="Transp_inhibit"/>
    <property type="match status" value="1"/>
</dbReference>
<dbReference type="InterPro" id="IPR041101">
    <property type="entry name" value="Transp_inhibit"/>
</dbReference>
<dbReference type="AlphaFoldDB" id="A0A834U1Q1"/>
<sequence>MSSFHAVTPCSLLSRLVRSAIPSRSYWLLLLPVKSFRLFHVLRHRFGGATDDVCFEPICIEGLRQSSLGLEFPLLSSEVEVVGVWRMSTRLTDVVLDCVMPYIHDPKDRDAISQVCRRWYELDSLTRKHVTIALCYTTTPDRLRRRFPHLESLKLKGKPRAAMFNLIPEDWGGYVAPWVKEIATYFDCLKSLHFRRMIVRDSDLELLARSRGHVLQALKLDKCSGFSTDGLLHIGRSCRNLRVLFLEENQITENDSNWLHELAVNNTVLEALNFYTTDLATIKIEDLELIAKNCRNLVSVKITDIEILDLVNFFRSATSLEEFCGGSYNKPPEKYAAVSFPAKLCRLGLTYIGKNELPIVFPFAALLKKLDLLYSMLDTEDHCTLIQKCTNLEVLESRNVIGDRGLEVLAQSCKRLKRLRIERGDDEQGMEDEEGVVSQRGLIALSQGCPELEYLAVYVSDITNASLECIGTHLKNLTDFRLVLLDREATITDLPLDNGVRALLRGCNKLRRFALYLRSGGLTDVGLAYIGQYSQNVRWMLLGYVGESDAGLLEFAKGCPSLQKLEMRGCTFSEYALAVAATQLTSLRYLWVQGYRATTFGHDLLVMARPFWNIELIPSRRVRLTSPHEEFGMIEHPAHILAYYSLAGQRTDYPNTVIPLDSTAYIGA</sequence>
<evidence type="ECO:0000259" key="2">
    <source>
        <dbReference type="Pfam" id="PF18791"/>
    </source>
</evidence>
<comment type="caution">
    <text evidence="3">The sequence shown here is derived from an EMBL/GenBank/DDBJ whole genome shotgun (WGS) entry which is preliminary data.</text>
</comment>
<protein>
    <submittedName>
        <fullName evidence="3">Coronatine-insensitive protein 1</fullName>
    </submittedName>
</protein>
<dbReference type="PANTHER" id="PTHR16134">
    <property type="entry name" value="F-BOX/TPR REPEAT PROTEIN POF3"/>
    <property type="match status" value="1"/>
</dbReference>
<reference evidence="3" key="1">
    <citation type="submission" date="2020-09" db="EMBL/GenBank/DDBJ databases">
        <title>Genome-Enabled Discovery of Anthraquinone Biosynthesis in Senna tora.</title>
        <authorList>
            <person name="Kang S.-H."/>
            <person name="Pandey R.P."/>
            <person name="Lee C.-M."/>
            <person name="Sim J.-S."/>
            <person name="Jeong J.-T."/>
            <person name="Choi B.-S."/>
            <person name="Jung M."/>
            <person name="Ginzburg D."/>
            <person name="Zhao K."/>
            <person name="Won S.Y."/>
            <person name="Oh T.-J."/>
            <person name="Yu Y."/>
            <person name="Kim N.-H."/>
            <person name="Lee O.R."/>
            <person name="Lee T.-H."/>
            <person name="Bashyal P."/>
            <person name="Kim T.-S."/>
            <person name="Lee W.-H."/>
            <person name="Kawkins C."/>
            <person name="Kim C.-K."/>
            <person name="Kim J.S."/>
            <person name="Ahn B.O."/>
            <person name="Rhee S.Y."/>
            <person name="Sohng J.K."/>
        </authorList>
    </citation>
    <scope>NUCLEOTIDE SEQUENCE</scope>
    <source>
        <tissue evidence="3">Leaf</tissue>
    </source>
</reference>
<dbReference type="InterPro" id="IPR032675">
    <property type="entry name" value="LRR_dom_sf"/>
</dbReference>
<keyword evidence="4" id="KW-1185">Reference proteome</keyword>
<dbReference type="Proteomes" id="UP000634136">
    <property type="component" value="Unassembled WGS sequence"/>
</dbReference>
<accession>A0A834U1Q1</accession>
<evidence type="ECO:0000313" key="3">
    <source>
        <dbReference type="EMBL" id="KAF7830986.1"/>
    </source>
</evidence>
<evidence type="ECO:0000313" key="4">
    <source>
        <dbReference type="Proteomes" id="UP000634136"/>
    </source>
</evidence>
<dbReference type="SMART" id="SM00367">
    <property type="entry name" value="LRR_CC"/>
    <property type="match status" value="5"/>
</dbReference>
<dbReference type="OrthoDB" id="550575at2759"/>
<feature type="domain" description="Transport inhibitor response 1" evidence="2">
    <location>
        <begin position="148"/>
        <end position="194"/>
    </location>
</feature>
<evidence type="ECO:0000259" key="1">
    <source>
        <dbReference type="Pfam" id="PF18511"/>
    </source>
</evidence>
<dbReference type="Pfam" id="PF18511">
    <property type="entry name" value="F-box_5"/>
    <property type="match status" value="1"/>
</dbReference>
<dbReference type="SUPFAM" id="SSF52047">
    <property type="entry name" value="RNI-like"/>
    <property type="match status" value="1"/>
</dbReference>
<dbReference type="PANTHER" id="PTHR16134:SF43">
    <property type="entry name" value="CORONATINE-INSENSITIVE PROTEIN 1"/>
    <property type="match status" value="1"/>
</dbReference>
<dbReference type="Gene3D" id="3.80.10.10">
    <property type="entry name" value="Ribonuclease Inhibitor"/>
    <property type="match status" value="1"/>
</dbReference>